<evidence type="ECO:0000259" key="11">
    <source>
        <dbReference type="PROSITE" id="PS51371"/>
    </source>
</evidence>
<dbReference type="OrthoDB" id="9798188at2"/>
<evidence type="ECO:0000256" key="5">
    <source>
        <dbReference type="ARBA" id="ARBA00022989"/>
    </source>
</evidence>
<feature type="transmembrane region" description="Helical" evidence="10">
    <location>
        <begin position="87"/>
        <end position="108"/>
    </location>
</feature>
<dbReference type="PANTHER" id="PTHR22777">
    <property type="entry name" value="HEMOLYSIN-RELATED"/>
    <property type="match status" value="1"/>
</dbReference>
<proteinExistence type="inferred from homology"/>
<dbReference type="PANTHER" id="PTHR22777:SF17">
    <property type="entry name" value="UPF0053 PROTEIN SLL0260"/>
    <property type="match status" value="1"/>
</dbReference>
<dbReference type="AlphaFoldDB" id="A0A4Q0VNX4"/>
<dbReference type="Gene3D" id="3.30.465.10">
    <property type="match status" value="1"/>
</dbReference>
<dbReference type="RefSeq" id="WP_129079252.1">
    <property type="nucleotide sequence ID" value="NZ_QOUX01000046.1"/>
</dbReference>
<keyword evidence="5 9" id="KW-1133">Transmembrane helix</keyword>
<keyword evidence="7 9" id="KW-0472">Membrane</keyword>
<evidence type="ECO:0000256" key="10">
    <source>
        <dbReference type="SAM" id="Phobius"/>
    </source>
</evidence>
<organism evidence="13 14">
    <name type="scientific">Anaerobacillus alkaliphilus</name>
    <dbReference type="NCBI Taxonomy" id="1548597"/>
    <lineage>
        <taxon>Bacteria</taxon>
        <taxon>Bacillati</taxon>
        <taxon>Bacillota</taxon>
        <taxon>Bacilli</taxon>
        <taxon>Bacillales</taxon>
        <taxon>Bacillaceae</taxon>
        <taxon>Anaerobacillus</taxon>
    </lineage>
</organism>
<dbReference type="InterPro" id="IPR044751">
    <property type="entry name" value="Ion_transp-like_CBS"/>
</dbReference>
<keyword evidence="4" id="KW-0677">Repeat</keyword>
<dbReference type="FunFam" id="3.10.580.10:FF:000002">
    <property type="entry name" value="Magnesium/cobalt efflux protein CorC"/>
    <property type="match status" value="1"/>
</dbReference>
<dbReference type="InterPro" id="IPR002550">
    <property type="entry name" value="CNNM"/>
</dbReference>
<dbReference type="InterPro" id="IPR016169">
    <property type="entry name" value="FAD-bd_PCMH_sub2"/>
</dbReference>
<keyword evidence="14" id="KW-1185">Reference proteome</keyword>
<accession>A0A4Q0VNX4</accession>
<dbReference type="InterPro" id="IPR005170">
    <property type="entry name" value="Transptr-assoc_dom"/>
</dbReference>
<dbReference type="PROSITE" id="PS51846">
    <property type="entry name" value="CNNM"/>
    <property type="match status" value="1"/>
</dbReference>
<feature type="domain" description="CBS" evidence="11">
    <location>
        <begin position="207"/>
        <end position="266"/>
    </location>
</feature>
<comment type="similarity">
    <text evidence="2">Belongs to the UPF0053 family.</text>
</comment>
<dbReference type="EMBL" id="QOUX01000046">
    <property type="protein sequence ID" value="RXI97888.1"/>
    <property type="molecule type" value="Genomic_DNA"/>
</dbReference>
<comment type="subcellular location">
    <subcellularLocation>
        <location evidence="1">Membrane</location>
        <topology evidence="1">Multi-pass membrane protein</topology>
    </subcellularLocation>
</comment>
<evidence type="ECO:0000256" key="7">
    <source>
        <dbReference type="ARBA" id="ARBA00023136"/>
    </source>
</evidence>
<feature type="transmembrane region" description="Helical" evidence="10">
    <location>
        <begin position="128"/>
        <end position="149"/>
    </location>
</feature>
<feature type="transmembrane region" description="Helical" evidence="10">
    <location>
        <begin position="6"/>
        <end position="29"/>
    </location>
</feature>
<name>A0A4Q0VNX4_9BACI</name>
<dbReference type="GO" id="GO:0005886">
    <property type="term" value="C:plasma membrane"/>
    <property type="evidence" value="ECO:0007669"/>
    <property type="project" value="TreeGrafter"/>
</dbReference>
<dbReference type="Pfam" id="PF01595">
    <property type="entry name" value="CNNM"/>
    <property type="match status" value="1"/>
</dbReference>
<dbReference type="Gene3D" id="3.10.580.10">
    <property type="entry name" value="CBS-domain"/>
    <property type="match status" value="1"/>
</dbReference>
<dbReference type="GO" id="GO:0050660">
    <property type="term" value="F:flavin adenine dinucleotide binding"/>
    <property type="evidence" value="ECO:0007669"/>
    <property type="project" value="InterPro"/>
</dbReference>
<sequence>MDEFPFYIMVLLVVLLILSAFFSSAETAFSSANRIRLKNYADENRKGSKNALMISENFDKGLSTILVGNNVVNIGAATISAKLATDLFGSGTGMLINTVVMTMLVLIFGEILPKSYAKENAESFALKISGILALLMKLLAPITIIFISLKKAISKMITAKEHTPSVTEEELKVMITISEEEGIIDQKERELVYSALDFNDIVVGEILTPRIDMIAVEVNDPHEEILEVFLTERYSRVPVYSENTDNIIGILSEREFLSHLVQNKTFKVKDLLRKPKFVVESLKISSLLPELQKSKTHMAIVIDEFGGTEGLITMEDILEEIVGEIWDEHDEKVSNMNQFDENTYQFTADFPLNDFCELMNVTIPDSSYHSLGGWIVEKIEKIPTVGEEIHYYHLTIIVHKMDGKRIRQLIVKKNTSEGE</sequence>
<evidence type="ECO:0000259" key="12">
    <source>
        <dbReference type="PROSITE" id="PS51846"/>
    </source>
</evidence>
<comment type="caution">
    <text evidence="13">The sequence shown here is derived from an EMBL/GenBank/DDBJ whole genome shotgun (WGS) entry which is preliminary data.</text>
</comment>
<gene>
    <name evidence="13" type="ORF">DS745_16150</name>
</gene>
<keyword evidence="6 8" id="KW-0129">CBS domain</keyword>
<dbReference type="InterPro" id="IPR046342">
    <property type="entry name" value="CBS_dom_sf"/>
</dbReference>
<keyword evidence="3 9" id="KW-0812">Transmembrane</keyword>
<dbReference type="InterPro" id="IPR000644">
    <property type="entry name" value="CBS_dom"/>
</dbReference>
<dbReference type="InterPro" id="IPR036318">
    <property type="entry name" value="FAD-bd_PCMH-like_sf"/>
</dbReference>
<evidence type="ECO:0000256" key="4">
    <source>
        <dbReference type="ARBA" id="ARBA00022737"/>
    </source>
</evidence>
<evidence type="ECO:0000256" key="1">
    <source>
        <dbReference type="ARBA" id="ARBA00004141"/>
    </source>
</evidence>
<dbReference type="Pfam" id="PF03471">
    <property type="entry name" value="CorC_HlyC"/>
    <property type="match status" value="1"/>
</dbReference>
<evidence type="ECO:0000256" key="2">
    <source>
        <dbReference type="ARBA" id="ARBA00006337"/>
    </source>
</evidence>
<feature type="domain" description="CNNM transmembrane" evidence="12">
    <location>
        <begin position="1"/>
        <end position="188"/>
    </location>
</feature>
<evidence type="ECO:0000256" key="3">
    <source>
        <dbReference type="ARBA" id="ARBA00022692"/>
    </source>
</evidence>
<evidence type="ECO:0000313" key="13">
    <source>
        <dbReference type="EMBL" id="RXI97888.1"/>
    </source>
</evidence>
<evidence type="ECO:0000313" key="14">
    <source>
        <dbReference type="Proteomes" id="UP000290649"/>
    </source>
</evidence>
<evidence type="ECO:0000256" key="6">
    <source>
        <dbReference type="ARBA" id="ARBA00023122"/>
    </source>
</evidence>
<dbReference type="SUPFAM" id="SSF54631">
    <property type="entry name" value="CBS-domain pair"/>
    <property type="match status" value="1"/>
</dbReference>
<protein>
    <submittedName>
        <fullName evidence="13">HlyC/CorC family transporter</fullName>
    </submittedName>
</protein>
<evidence type="ECO:0000256" key="8">
    <source>
        <dbReference type="PROSITE-ProRule" id="PRU00703"/>
    </source>
</evidence>
<reference evidence="13 14" key="1">
    <citation type="journal article" date="2019" name="Int. J. Syst. Evol. Microbiol.">
        <title>Anaerobacillus alkaliphilus sp. nov., a novel alkaliphilic and moderately halophilic bacterium.</title>
        <authorList>
            <person name="Borsodi A.K."/>
            <person name="Aszalos J.M."/>
            <person name="Bihari P."/>
            <person name="Nagy I."/>
            <person name="Schumann P."/>
            <person name="Sproer C."/>
            <person name="Kovacs A.L."/>
            <person name="Boka K."/>
            <person name="Dobosy P."/>
            <person name="Ovari M."/>
            <person name="Szili-Kovacs T."/>
            <person name="Toth E."/>
        </authorList>
    </citation>
    <scope>NUCLEOTIDE SEQUENCE [LARGE SCALE GENOMIC DNA]</scope>
    <source>
        <strain evidence="13 14">B16-10</strain>
    </source>
</reference>
<dbReference type="PROSITE" id="PS51371">
    <property type="entry name" value="CBS"/>
    <property type="match status" value="2"/>
</dbReference>
<dbReference type="SUPFAM" id="SSF56176">
    <property type="entry name" value="FAD-binding/transporter-associated domain-like"/>
    <property type="match status" value="1"/>
</dbReference>
<evidence type="ECO:0000256" key="9">
    <source>
        <dbReference type="PROSITE-ProRule" id="PRU01193"/>
    </source>
</evidence>
<dbReference type="SMART" id="SM01091">
    <property type="entry name" value="CorC_HlyC"/>
    <property type="match status" value="1"/>
</dbReference>
<dbReference type="Proteomes" id="UP000290649">
    <property type="component" value="Unassembled WGS sequence"/>
</dbReference>
<dbReference type="Pfam" id="PF00571">
    <property type="entry name" value="CBS"/>
    <property type="match status" value="2"/>
</dbReference>
<dbReference type="CDD" id="cd04590">
    <property type="entry name" value="CBS_pair_CorC_HlyC_assoc"/>
    <property type="match status" value="1"/>
</dbReference>
<feature type="domain" description="CBS" evidence="11">
    <location>
        <begin position="271"/>
        <end position="331"/>
    </location>
</feature>